<dbReference type="Proteomes" id="UP001172728">
    <property type="component" value="Unassembled WGS sequence"/>
</dbReference>
<dbReference type="InterPro" id="IPR036291">
    <property type="entry name" value="NAD(P)-bd_dom_sf"/>
</dbReference>
<feature type="domain" description="NAD(P)-binding" evidence="1">
    <location>
        <begin position="8"/>
        <end position="183"/>
    </location>
</feature>
<evidence type="ECO:0000313" key="3">
    <source>
        <dbReference type="Proteomes" id="UP001172728"/>
    </source>
</evidence>
<dbReference type="PANTHER" id="PTHR47129:SF1">
    <property type="entry name" value="NMRA-LIKE DOMAIN-CONTAINING PROTEIN"/>
    <property type="match status" value="1"/>
</dbReference>
<dbReference type="PANTHER" id="PTHR47129">
    <property type="entry name" value="QUINONE OXIDOREDUCTASE 2"/>
    <property type="match status" value="1"/>
</dbReference>
<sequence length="284" mass="28795">MTTYAVTGASGHLGRLIVESLLARGTAPADVVAIARTTAKVEDLAARGVEVRFGDYTDAASLDAALAGVDRLALVSGSEVGQRVAQHRAVIGAAERAGVSRLVYTSILAADTTSNPLAPEHLATEQALAASPIPATILRNSWYLENYTGQIGTYAATGTVLGATGGATIAAATRADYAEAAAVALLQDADGEVYELAGTRFTLADLASAVATATGAEIAHSDVTVERLAATFEEVGMDAGAAAFWAAIDGSIAKGELDTSRTDLEDLIGRPATPLADAVAAARP</sequence>
<dbReference type="RefSeq" id="WP_301131276.1">
    <property type="nucleotide sequence ID" value="NZ_JAUHPW010000002.1"/>
</dbReference>
<dbReference type="Gene3D" id="3.40.50.720">
    <property type="entry name" value="NAD(P)-binding Rossmann-like Domain"/>
    <property type="match status" value="1"/>
</dbReference>
<dbReference type="Gene3D" id="3.90.25.10">
    <property type="entry name" value="UDP-galactose 4-epimerase, domain 1"/>
    <property type="match status" value="1"/>
</dbReference>
<dbReference type="Pfam" id="PF13460">
    <property type="entry name" value="NAD_binding_10"/>
    <property type="match status" value="1"/>
</dbReference>
<evidence type="ECO:0000313" key="2">
    <source>
        <dbReference type="EMBL" id="MDN4474860.1"/>
    </source>
</evidence>
<accession>A0ABT8G6U9</accession>
<name>A0ABT8G6U9_9MICO</name>
<dbReference type="InterPro" id="IPR016040">
    <property type="entry name" value="NAD(P)-bd_dom"/>
</dbReference>
<keyword evidence="3" id="KW-1185">Reference proteome</keyword>
<comment type="caution">
    <text evidence="2">The sequence shown here is derived from an EMBL/GenBank/DDBJ whole genome shotgun (WGS) entry which is preliminary data.</text>
</comment>
<proteinExistence type="predicted"/>
<dbReference type="EMBL" id="JAUHPW010000002">
    <property type="protein sequence ID" value="MDN4474860.1"/>
    <property type="molecule type" value="Genomic_DNA"/>
</dbReference>
<dbReference type="SUPFAM" id="SSF51735">
    <property type="entry name" value="NAD(P)-binding Rossmann-fold domains"/>
    <property type="match status" value="1"/>
</dbReference>
<organism evidence="2 3">
    <name type="scientific">Demequina litoralis</name>
    <dbReference type="NCBI Taxonomy" id="3051660"/>
    <lineage>
        <taxon>Bacteria</taxon>
        <taxon>Bacillati</taxon>
        <taxon>Actinomycetota</taxon>
        <taxon>Actinomycetes</taxon>
        <taxon>Micrococcales</taxon>
        <taxon>Demequinaceae</taxon>
        <taxon>Demequina</taxon>
    </lineage>
</organism>
<reference evidence="2" key="1">
    <citation type="submission" date="2023-06" db="EMBL/GenBank/DDBJ databases">
        <title>Sysu t00192.</title>
        <authorList>
            <person name="Gao L."/>
            <person name="Fang B.-Z."/>
            <person name="Li W.-J."/>
        </authorList>
    </citation>
    <scope>NUCLEOTIDE SEQUENCE</scope>
    <source>
        <strain evidence="2">SYSU T00192</strain>
    </source>
</reference>
<protein>
    <submittedName>
        <fullName evidence="2">NAD(P)H-binding protein</fullName>
    </submittedName>
</protein>
<evidence type="ECO:0000259" key="1">
    <source>
        <dbReference type="Pfam" id="PF13460"/>
    </source>
</evidence>
<dbReference type="InterPro" id="IPR052718">
    <property type="entry name" value="NmrA-type_oxidoreductase"/>
</dbReference>
<gene>
    <name evidence="2" type="ORF">QQX09_03200</name>
</gene>